<dbReference type="EMBL" id="CM043018">
    <property type="protein sequence ID" value="KAI4463522.1"/>
    <property type="molecule type" value="Genomic_DNA"/>
</dbReference>
<gene>
    <name evidence="1" type="ORF">MML48_4g00019349</name>
</gene>
<dbReference type="Proteomes" id="UP001056778">
    <property type="component" value="Chromosome 4"/>
</dbReference>
<organism evidence="1 2">
    <name type="scientific">Holotrichia oblita</name>
    <name type="common">Chafer beetle</name>
    <dbReference type="NCBI Taxonomy" id="644536"/>
    <lineage>
        <taxon>Eukaryota</taxon>
        <taxon>Metazoa</taxon>
        <taxon>Ecdysozoa</taxon>
        <taxon>Arthropoda</taxon>
        <taxon>Hexapoda</taxon>
        <taxon>Insecta</taxon>
        <taxon>Pterygota</taxon>
        <taxon>Neoptera</taxon>
        <taxon>Endopterygota</taxon>
        <taxon>Coleoptera</taxon>
        <taxon>Polyphaga</taxon>
        <taxon>Scarabaeiformia</taxon>
        <taxon>Scarabaeidae</taxon>
        <taxon>Melolonthinae</taxon>
        <taxon>Holotrichia</taxon>
    </lineage>
</organism>
<proteinExistence type="predicted"/>
<reference evidence="1" key="1">
    <citation type="submission" date="2022-04" db="EMBL/GenBank/DDBJ databases">
        <title>Chromosome-scale genome assembly of Holotrichia oblita Faldermann.</title>
        <authorList>
            <person name="Rongchong L."/>
        </authorList>
    </citation>
    <scope>NUCLEOTIDE SEQUENCE</scope>
    <source>
        <strain evidence="1">81SQS9</strain>
    </source>
</reference>
<evidence type="ECO:0000313" key="1">
    <source>
        <dbReference type="EMBL" id="KAI4463522.1"/>
    </source>
</evidence>
<name>A0ACB9T9M4_HOLOL</name>
<comment type="caution">
    <text evidence="1">The sequence shown here is derived from an EMBL/GenBank/DDBJ whole genome shotgun (WGS) entry which is preliminary data.</text>
</comment>
<keyword evidence="2" id="KW-1185">Reference proteome</keyword>
<sequence length="745" mass="82943">MSQLVNGNTNNDLEITHQTLKDLCTNNALHFKEDNTENGQRLYTSFLAINDNINKIWPIVLRLRTVVNNYDFDENTPANGYRSFLRIIDSAVQLGIQLNNKVCLKRDSVLFRKTLFTKEVESCAHLFASLGTCLSITEIIIENCPDGDLFPSEKMSIEEQLTLLGHIDKIDQYCFYGRCLGFQFCESMRAALKFISLSMAIFSEAYYSEGSILSKATSSFMTSTRYFTDPEEKAKRIVNISQNADIDFCKAFWFLSEGELMKHLPSVVAASVGVSKVIHIPTEPLNLLVDEKEIEIPVPTSHIGKKPIQVRLLSWRKREGMIGEGNNKLDPPSRGLLIHCHGGGFVAQSSRSHECYLRQWAKELDVPILSIDYSLAPQAPYPRALEEVTYAYCWALKNHNLLGSTGERVVAAGDSAGANLLTAMTLKCISLGIKIPSGLLLLYAPTYINFMPSPARLLCVMDPLLPFGFLMRCLKAYTYPDPNRVKNGENNINSDSESFEEITESDLLELQAHKSPVSDTSDTLTYGSLSSQPEENKDAKFSPPDLPNNGNNNASTSSQKYVSDFLERYALDSDTDTDLTKVPEGEASEATTANTAESPIQSKISAFVSGLRGKIEGLVPSRPKSGAAAYLDATRETTLLDELKFQVPRDYYISPFCAPDDMLKKLPPVKILTVHLDPCLDDCIMFGRKLKRIGHNVTLDVMDGLPHGFLNFSLVSKEAYDGSRKCSERINELFDLDCLPPLPTE</sequence>
<evidence type="ECO:0000313" key="2">
    <source>
        <dbReference type="Proteomes" id="UP001056778"/>
    </source>
</evidence>
<protein>
    <submittedName>
        <fullName evidence="1">Triacylglycerol lipase</fullName>
    </submittedName>
</protein>
<accession>A0ACB9T9M4</accession>